<dbReference type="Pfam" id="PF07699">
    <property type="entry name" value="Ephrin_rec_like"/>
    <property type="match status" value="1"/>
</dbReference>
<dbReference type="Pfam" id="PF17811">
    <property type="entry name" value="JHD"/>
    <property type="match status" value="1"/>
</dbReference>
<feature type="compositionally biased region" description="Basic residues" evidence="20">
    <location>
        <begin position="2871"/>
        <end position="2885"/>
    </location>
</feature>
<dbReference type="GO" id="GO:0006325">
    <property type="term" value="P:chromatin organization"/>
    <property type="evidence" value="ECO:0007669"/>
    <property type="project" value="UniProtKB-KW"/>
</dbReference>
<evidence type="ECO:0000256" key="8">
    <source>
        <dbReference type="ARBA" id="ARBA00022833"/>
    </source>
</evidence>
<dbReference type="InterPro" id="IPR032768">
    <property type="entry name" value="GTSE1_N"/>
</dbReference>
<dbReference type="InterPro" id="IPR046338">
    <property type="entry name" value="GAIN_dom_sf"/>
</dbReference>
<keyword evidence="11 21" id="KW-1133">Transmembrane helix</keyword>
<feature type="region of interest" description="Disordered" evidence="20">
    <location>
        <begin position="584"/>
        <end position="660"/>
    </location>
</feature>
<feature type="compositionally biased region" description="Low complexity" evidence="20">
    <location>
        <begin position="2635"/>
        <end position="2652"/>
    </location>
</feature>
<feature type="domain" description="Ig-like" evidence="26">
    <location>
        <begin position="1476"/>
        <end position="1555"/>
    </location>
</feature>
<feature type="region of interest" description="Disordered" evidence="20">
    <location>
        <begin position="734"/>
        <end position="793"/>
    </location>
</feature>
<name>A0AAU9WCC6_9CNID</name>
<dbReference type="InterPro" id="IPR000082">
    <property type="entry name" value="SEA_dom"/>
</dbReference>
<dbReference type="CDD" id="cd15554">
    <property type="entry name" value="PHD_PHF2_like"/>
    <property type="match status" value="1"/>
</dbReference>
<evidence type="ECO:0000259" key="23">
    <source>
        <dbReference type="PROSITE" id="PS50024"/>
    </source>
</evidence>
<evidence type="ECO:0000256" key="18">
    <source>
        <dbReference type="ARBA" id="ARBA00023242"/>
    </source>
</evidence>
<dbReference type="GO" id="GO:0004930">
    <property type="term" value="F:G protein-coupled receptor activity"/>
    <property type="evidence" value="ECO:0007669"/>
    <property type="project" value="InterPro"/>
</dbReference>
<evidence type="ECO:0000256" key="4">
    <source>
        <dbReference type="ARBA" id="ARBA00007343"/>
    </source>
</evidence>
<dbReference type="SMART" id="SM01411">
    <property type="entry name" value="Ephrin_rec_like"/>
    <property type="match status" value="1"/>
</dbReference>
<evidence type="ECO:0000256" key="13">
    <source>
        <dbReference type="ARBA" id="ARBA00023004"/>
    </source>
</evidence>
<dbReference type="InterPro" id="IPR050690">
    <property type="entry name" value="JHDM1_Histone_Demethylase"/>
</dbReference>
<evidence type="ECO:0000256" key="7">
    <source>
        <dbReference type="ARBA" id="ARBA00022771"/>
    </source>
</evidence>
<sequence length="2995" mass="330814">MADPLYCVCRQPYDPTQFMIQCDSCEEWYHGSCVGIEEHQASDIERYHCPDCALLHGPLTLKKRRNWHRHDYSEIDDGSKAIQAGTVAFIKELKTRKFKEDNVILKFENGTDLSTEFFETHGFNRPILVTNKEGLGMVIPDKKFTVMDVERHVGSMRELDVIDVCRQEDHRMRMREWTEYYVSPTKKKILNVISLEFSNTSLSSLVHAPAIVRDIDWASHVWPTDLPDDSPHKKPLVQKYCLMGVKNSYTDFHVDFGGTSVWYHVLKGEKVFYFVEPSEENFTKYEKWVSSARQSEVFFGDMVKNCYKCSVKPGQTMFIPTGWVHAVFTPVDSLVFGGNFLCTYNTELQLRVYQLERQLKTPDKFLHPCFETINWYAAVYLLDKIKAVHEAGRKPPISVIQSLNSLVAVLKEWSAKGEAFTKLHKFFIPDSVSPSKLIKSIAKELKKTEKSGKTSRPSTPKIDENCQQGSGSPVAAPLVDGSVPRLKIKAPKPENYNVCNSKNAGEYLKCELDDSKPVIRIANTGLDLKRKADPLSTSLPSLKLKIPRTQEPLAREMESNGNKAQLGASVDSGLKLVVSNGKIINNNNRNSRKMAGKKFQPLSQEVSDRSDIPDGSYSCSPSKQGPLRLKLSMNNMPNKNAPSYPTHTTESSSDTSDNELNFSLGGTPSFVPAQLRTTHGSLATTFGLQATGSFPRTQQPVAGLDWTSATDLKEEIEAAKTLLFGLSAGAGVSSLGSSSAQSIPSTARKSASAQSSHSTVAHSTSKLNSKRAGGESNSEGEDEDLGFGDPEYFHDSKYVYPPLAEMTEEDKNNSWKPGQRKKKSEKVDSTWNPKSKLHCSPSREERPVRPKSRRTTTGSLLNSPVEESAPEGPSPSVGSAKGSDRGSSSGNNSGALNGSEKGSVPDPTPSNSKPDSNAKVPGKRGRQKAVTTTKQRLAKILKLDKIRSFTRQDTINMSHYHCRFVKTKELQIFAQQRFFMSLKRMKLSLLRRNVQRYGCERKESVQHSVNNEKRIKLVFVPVTQGQLSCSSTSCNNFFRLSSFLSFSFFSVISDASLMANYDVKRCYEVDITFHYEIQGGLTSSTISNTRRTFSGLLSGISTILSTLPACSSVTVTRKDIINSLPGVRSVFFRIPLIFTASTSVPDYEVSKKLFDCISTLSAYKQFLDSNTPKIKQGDMTYSTYNLSSISNTTSCCGGDIPPPCCAVGSIRINSTKCGCLPGFKYVSGSLCDRCPSDTYQNKQGQRSCKKCPAKKQTFGKTGMTSESNCSDTNPLQLSDQVVYLPYDIKSETLVTNVTVTGRLESLVQPLLFYMENVTQQQLSRSESKRKRRDIDDFCEGAGTVKPMSYFCVHRLTGGIEVTDDFQFKNGDKFDIKIRVTDSDHWGKTENTAKIKFISRDNCKEIRDFYEDASKGCPKNASSAKGLDSCPSGECLRPLFDWLKRLNSSEMLQMECSSDPHNLANLAKIYSKCIGPPVITVAPNPQTVKRGAKVILKCNASSSLPLTVMWFKNGMPIGQSGSQLKIDSFQYGDQGDYYCRFSTYLTSRPTASALVTMKDTFTSRVSFRIFNEKFKDDLLNPRSSSYSDMQITIERKLQNYLNSGNPAWDYMVKLMKFRNSFNQVGVDLVIYSSATNEDIAPYYSKLEALLTDERTMDNILKPLRVSRNSVTIRSATHCLSKETGKKSIMGIFEWQLTVIGGTSSPVSCPYGPPAANATRPCGGNFTTGGIWKSPDVSLCKFKSERTNKLNNIAKTKVNKQNAAKVTKEVKVLTSDPNDMNEADAVLIADVIDSVVLLDDSLNETAQDVVDVVDNVMKMKKKDLQESQRTSKSSSKFIRALDKVARNLPLSEGKNSRRLIAPSVAIQSNRVDPGSFTGMSLAVKPPTADPNKLTSDNMVNDELPMADVQTSITLPEVIFENKAPSGKAVKIGFVIYQNDKFFQPVLPVDEESGQENSSIVSRVISSSVKDMTIENLTKPVELVFEPAVEVDTTNGESVCVFWDFDAMGGLGNWSDRGCRQVKIEAGRILCHCDHMTNFAVLFSAGGPKKHVEEHAKALSIISYIGCAISLVGLTLTLVTYAMFRNLRKTNQQPILMSLCVSLMLLLIVFIAGAAQTENLLGCRIVAILLHYFALATVMWMGVEGYNMYMSFVQVMGTYQSKFMLKASAVAWGVPAITVLVTLSAATSYYGNKDVCVLFGVPFQAAQFAPILLVILINFVVFILAIRALKHSGALVSAEKKSTSYRRARTSIAILLLLGLTWGFGALAVSSAQLIFDYLFCIFNSLQGFFIFYFHCLRHQEVRSQWKWFLLGKGLNFRPTETDSQTGYPRSNTHIKNVIYAPSSSLMMDKPPRKETVTFVAAESPPSLAFPSAIGGVSSLIEDEKFDFDVPLSPIDFDVREINADEEDEDEVFFGPVGHRERCVTVNSGVQDDEKFKPLSPLNGEQIAELFKEATAVSIFIKNSSLTQNNDNMTDEKENRDICKLLSQTFTVQDDKKAVSAERDQENDQRTTKSASSPESASSISPQSTEFPDDVNFPVTPRRILQESNTQSGVFQSPFKARKARPLQNTSKFVQSKLPTTQMTLKTRSCFNSPIKVEHLYGLRRKTGGSEDEKIPRVSQSGIKPPGFGCQPRRRRTSSSSSVSSTSSAVSVQSSDMNETFVVSKGSSSDISSIPTVCARKVPVTKACLKPVNGNSALTKPTFSRPKGRPQPVKALPQPVTHSKKAPPTPTDVLKSKKVPGHTPGRRWSGICSEQMVTRSQTPNSIQRSKSFNTPVRLSKSNTPTGQAVRRAQTPTKGKSTAVPLTPRRRGSVTPRASASKVQTSVQRRKSSTTAAVSSKAHNKNAPLPSTPENACYASIDNVTPPNPASSNVSKRKSLSANGQKRRSLLPTPVKNRITRSQSQKSRSISINNEPPGPLSFSSSPSAEVKPRSSASKPDPNLQLSHTRLSDPFSPASQFVSIDPKSVNTSDHSVAGNLIEWSPAVAREVSEIIIKPQV</sequence>
<evidence type="ECO:0000256" key="20">
    <source>
        <dbReference type="SAM" id="MobiDB-lite"/>
    </source>
</evidence>
<dbReference type="Gene3D" id="2.60.120.650">
    <property type="entry name" value="Cupin"/>
    <property type="match status" value="1"/>
</dbReference>
<keyword evidence="16" id="KW-1015">Disulfide bond</keyword>
<keyword evidence="7 19" id="KW-0863">Zinc-finger</keyword>
<gene>
    <name evidence="28" type="ORF">PMEA_00005041</name>
</gene>
<dbReference type="InterPro" id="IPR000832">
    <property type="entry name" value="GPCR_2_secretin-like"/>
</dbReference>
<dbReference type="Gene3D" id="2.60.220.50">
    <property type="match status" value="1"/>
</dbReference>
<dbReference type="Pfam" id="PF13927">
    <property type="entry name" value="Ig_3"/>
    <property type="match status" value="1"/>
</dbReference>
<dbReference type="GO" id="GO:0008270">
    <property type="term" value="F:zinc ion binding"/>
    <property type="evidence" value="ECO:0007669"/>
    <property type="project" value="UniProtKB-KW"/>
</dbReference>
<feature type="compositionally biased region" description="Low complexity" evidence="20">
    <location>
        <begin position="2511"/>
        <end position="2525"/>
    </location>
</feature>
<dbReference type="PROSITE" id="PS50261">
    <property type="entry name" value="G_PROTEIN_RECEP_F2_4"/>
    <property type="match status" value="1"/>
</dbReference>
<evidence type="ECO:0000256" key="9">
    <source>
        <dbReference type="ARBA" id="ARBA00022853"/>
    </source>
</evidence>
<evidence type="ECO:0000256" key="21">
    <source>
        <dbReference type="SAM" id="Phobius"/>
    </source>
</evidence>
<dbReference type="Pfam" id="PF22261">
    <property type="entry name" value="GPR128_GAIN_subdom_B"/>
    <property type="match status" value="1"/>
</dbReference>
<feature type="compositionally biased region" description="Polar residues" evidence="20">
    <location>
        <begin position="2752"/>
        <end position="2783"/>
    </location>
</feature>
<comment type="subcellular location">
    <subcellularLocation>
        <location evidence="2">Membrane</location>
        <topology evidence="2">Multi-pass membrane protein</topology>
    </subcellularLocation>
    <subcellularLocation>
        <location evidence="1">Nucleus</location>
    </subcellularLocation>
</comment>
<dbReference type="Gene3D" id="3.30.70.960">
    <property type="entry name" value="SEA domain"/>
    <property type="match status" value="1"/>
</dbReference>
<dbReference type="SUPFAM" id="SSF48726">
    <property type="entry name" value="Immunoglobulin"/>
    <property type="match status" value="1"/>
</dbReference>
<dbReference type="Pfam" id="PF01825">
    <property type="entry name" value="GPS"/>
    <property type="match status" value="1"/>
</dbReference>
<feature type="domain" description="JmjC" evidence="27">
    <location>
        <begin position="197"/>
        <end position="357"/>
    </location>
</feature>
<dbReference type="Gene3D" id="2.60.40.10">
    <property type="entry name" value="Immunoglobulins"/>
    <property type="match status" value="1"/>
</dbReference>
<dbReference type="InterPro" id="IPR001965">
    <property type="entry name" value="Znf_PHD"/>
</dbReference>
<organism evidence="28 29">
    <name type="scientific">Pocillopora meandrina</name>
    <dbReference type="NCBI Taxonomy" id="46732"/>
    <lineage>
        <taxon>Eukaryota</taxon>
        <taxon>Metazoa</taxon>
        <taxon>Cnidaria</taxon>
        <taxon>Anthozoa</taxon>
        <taxon>Hexacorallia</taxon>
        <taxon>Scleractinia</taxon>
        <taxon>Astrocoeniina</taxon>
        <taxon>Pocilloporidae</taxon>
        <taxon>Pocillopora</taxon>
    </lineage>
</organism>
<evidence type="ECO:0000256" key="6">
    <source>
        <dbReference type="ARBA" id="ARBA00022723"/>
    </source>
</evidence>
<dbReference type="Pfam" id="PF02373">
    <property type="entry name" value="JmjC"/>
    <property type="match status" value="1"/>
</dbReference>
<keyword evidence="29" id="KW-1185">Reference proteome</keyword>
<feature type="transmembrane region" description="Helical" evidence="21">
    <location>
        <begin position="2118"/>
        <end position="2140"/>
    </location>
</feature>
<evidence type="ECO:0000256" key="19">
    <source>
        <dbReference type="PROSITE-ProRule" id="PRU00146"/>
    </source>
</evidence>
<dbReference type="PROSITE" id="PS50016">
    <property type="entry name" value="ZF_PHD_2"/>
    <property type="match status" value="1"/>
</dbReference>
<dbReference type="PROSITE" id="PS50024">
    <property type="entry name" value="SEA"/>
    <property type="match status" value="1"/>
</dbReference>
<dbReference type="InterPro" id="IPR003347">
    <property type="entry name" value="JmjC_dom"/>
</dbReference>
<dbReference type="SMART" id="SM00303">
    <property type="entry name" value="GPS"/>
    <property type="match status" value="1"/>
</dbReference>
<comment type="caution">
    <text evidence="28">The sequence shown here is derived from an EMBL/GenBank/DDBJ whole genome shotgun (WGS) entry which is preliminary data.</text>
</comment>
<feature type="domain" description="GAIN-B" evidence="24">
    <location>
        <begin position="1877"/>
        <end position="2046"/>
    </location>
</feature>
<dbReference type="PROSITE" id="PS01359">
    <property type="entry name" value="ZF_PHD_1"/>
    <property type="match status" value="1"/>
</dbReference>
<dbReference type="Gene3D" id="2.10.50.10">
    <property type="entry name" value="Tumor Necrosis Factor Receptor, subunit A, domain 2"/>
    <property type="match status" value="1"/>
</dbReference>
<keyword evidence="9" id="KW-0156">Chromatin regulator</keyword>
<feature type="region of interest" description="Disordered" evidence="20">
    <location>
        <begin position="805"/>
        <end position="934"/>
    </location>
</feature>
<evidence type="ECO:0000256" key="10">
    <source>
        <dbReference type="ARBA" id="ARBA00022964"/>
    </source>
</evidence>
<dbReference type="InterPro" id="IPR003598">
    <property type="entry name" value="Ig_sub2"/>
</dbReference>
<dbReference type="PROSITE" id="PS50221">
    <property type="entry name" value="GAIN_B"/>
    <property type="match status" value="1"/>
</dbReference>
<dbReference type="PROSITE" id="PS51184">
    <property type="entry name" value="JMJC"/>
    <property type="match status" value="1"/>
</dbReference>
<dbReference type="SUPFAM" id="SSF81321">
    <property type="entry name" value="Family A G protein-coupled receptor-like"/>
    <property type="match status" value="1"/>
</dbReference>
<feature type="compositionally biased region" description="Low complexity" evidence="20">
    <location>
        <begin position="646"/>
        <end position="655"/>
    </location>
</feature>
<feature type="compositionally biased region" description="Low complexity" evidence="20">
    <location>
        <begin position="885"/>
        <end position="899"/>
    </location>
</feature>
<dbReference type="SUPFAM" id="SSF82671">
    <property type="entry name" value="SEA domain"/>
    <property type="match status" value="1"/>
</dbReference>
<dbReference type="Pfam" id="PF00002">
    <property type="entry name" value="7tm_2"/>
    <property type="match status" value="1"/>
</dbReference>
<evidence type="ECO:0000256" key="5">
    <source>
        <dbReference type="ARBA" id="ARBA00022692"/>
    </source>
</evidence>
<dbReference type="PROSITE" id="PS50835">
    <property type="entry name" value="IG_LIKE"/>
    <property type="match status" value="1"/>
</dbReference>
<dbReference type="InterPro" id="IPR057244">
    <property type="entry name" value="GAIN_B"/>
</dbReference>
<dbReference type="InterPro" id="IPR000203">
    <property type="entry name" value="GPS"/>
</dbReference>
<dbReference type="InterPro" id="IPR036364">
    <property type="entry name" value="SEA_dom_sf"/>
</dbReference>
<comment type="similarity">
    <text evidence="3">Belongs to the JHDM1 histone demethylase family. JHDM1D subfamily.</text>
</comment>
<feature type="compositionally biased region" description="Polar residues" evidence="20">
    <location>
        <begin position="743"/>
        <end position="767"/>
    </location>
</feature>
<keyword evidence="13" id="KW-0408">Iron</keyword>
<evidence type="ECO:0000256" key="11">
    <source>
        <dbReference type="ARBA" id="ARBA00022989"/>
    </source>
</evidence>
<evidence type="ECO:0000259" key="26">
    <source>
        <dbReference type="PROSITE" id="PS50835"/>
    </source>
</evidence>
<feature type="compositionally biased region" description="Polar residues" evidence="20">
    <location>
        <begin position="632"/>
        <end position="645"/>
    </location>
</feature>
<feature type="domain" description="G-protein coupled receptors family 2 profile 2" evidence="25">
    <location>
        <begin position="2056"/>
        <end position="2296"/>
    </location>
</feature>
<dbReference type="SMART" id="SM00249">
    <property type="entry name" value="PHD"/>
    <property type="match status" value="1"/>
</dbReference>
<dbReference type="FunFam" id="3.30.40.10:FF:000193">
    <property type="entry name" value="lysine-specific demethylase PHF2 isoform X1"/>
    <property type="match status" value="1"/>
</dbReference>
<evidence type="ECO:0000256" key="16">
    <source>
        <dbReference type="ARBA" id="ARBA00023157"/>
    </source>
</evidence>
<keyword evidence="5 21" id="KW-0812">Transmembrane</keyword>
<dbReference type="InterPro" id="IPR019787">
    <property type="entry name" value="Znf_PHD-finger"/>
</dbReference>
<dbReference type="InterPro" id="IPR007110">
    <property type="entry name" value="Ig-like_dom"/>
</dbReference>
<dbReference type="SUPFAM" id="SSF51197">
    <property type="entry name" value="Clavaminate synthase-like"/>
    <property type="match status" value="1"/>
</dbReference>
<dbReference type="CDD" id="cd00096">
    <property type="entry name" value="Ig"/>
    <property type="match status" value="1"/>
</dbReference>
<comment type="similarity">
    <text evidence="4">Belongs to the G-protein coupled receptor 2 family. Adhesion G-protein coupled receptor (ADGR) subfamily.</text>
</comment>
<dbReference type="SMART" id="SM00408">
    <property type="entry name" value="IGc2"/>
    <property type="match status" value="1"/>
</dbReference>
<feature type="compositionally biased region" description="Polar residues" evidence="20">
    <location>
        <begin position="2858"/>
        <end position="2870"/>
    </location>
</feature>
<dbReference type="EMBL" id="CALNXJ010000013">
    <property type="protein sequence ID" value="CAH3112249.1"/>
    <property type="molecule type" value="Genomic_DNA"/>
</dbReference>
<dbReference type="GO" id="GO:0016020">
    <property type="term" value="C:membrane"/>
    <property type="evidence" value="ECO:0007669"/>
    <property type="project" value="UniProtKB-SubCell"/>
</dbReference>
<evidence type="ECO:0000256" key="12">
    <source>
        <dbReference type="ARBA" id="ARBA00023002"/>
    </source>
</evidence>
<evidence type="ECO:0000256" key="1">
    <source>
        <dbReference type="ARBA" id="ARBA00004123"/>
    </source>
</evidence>
<dbReference type="SUPFAM" id="SSF57903">
    <property type="entry name" value="FYVE/PHD zinc finger"/>
    <property type="match status" value="1"/>
</dbReference>
<feature type="transmembrane region" description="Helical" evidence="21">
    <location>
        <begin position="2160"/>
        <end position="2183"/>
    </location>
</feature>
<dbReference type="Pfam" id="PF26588">
    <property type="entry name" value="GAIN_ADGRA3"/>
    <property type="match status" value="1"/>
</dbReference>
<dbReference type="GO" id="GO:0051213">
    <property type="term" value="F:dioxygenase activity"/>
    <property type="evidence" value="ECO:0007669"/>
    <property type="project" value="UniProtKB-KW"/>
</dbReference>
<keyword evidence="14" id="KW-0805">Transcription regulation</keyword>
<dbReference type="InterPro" id="IPR053986">
    <property type="entry name" value="GPR128_GAIN_subdom_B"/>
</dbReference>
<evidence type="ECO:0000259" key="27">
    <source>
        <dbReference type="PROSITE" id="PS51184"/>
    </source>
</evidence>
<accession>A0AAU9WCC6</accession>
<dbReference type="InterPro" id="IPR019786">
    <property type="entry name" value="Zinc_finger_PHD-type_CS"/>
</dbReference>
<feature type="transmembrane region" description="Helical" evidence="21">
    <location>
        <begin position="2093"/>
        <end position="2112"/>
    </location>
</feature>
<dbReference type="Gene3D" id="1.20.1070.10">
    <property type="entry name" value="Rhodopsin 7-helix transmembrane proteins"/>
    <property type="match status" value="1"/>
</dbReference>
<evidence type="ECO:0000259" key="22">
    <source>
        <dbReference type="PROSITE" id="PS50016"/>
    </source>
</evidence>
<feature type="transmembrane region" description="Helical" evidence="21">
    <location>
        <begin position="2058"/>
        <end position="2081"/>
    </location>
</feature>
<feature type="compositionally biased region" description="Low complexity" evidence="20">
    <location>
        <begin position="2897"/>
        <end position="2923"/>
    </location>
</feature>
<dbReference type="InterPro" id="IPR041070">
    <property type="entry name" value="JHD"/>
</dbReference>
<keyword evidence="10" id="KW-0223">Dioxygenase</keyword>
<dbReference type="InterPro" id="IPR003599">
    <property type="entry name" value="Ig_sub"/>
</dbReference>
<evidence type="ECO:0000313" key="29">
    <source>
        <dbReference type="Proteomes" id="UP001159428"/>
    </source>
</evidence>
<evidence type="ECO:0000256" key="17">
    <source>
        <dbReference type="ARBA" id="ARBA00023163"/>
    </source>
</evidence>
<dbReference type="GO" id="GO:0007166">
    <property type="term" value="P:cell surface receptor signaling pathway"/>
    <property type="evidence" value="ECO:0007669"/>
    <property type="project" value="InterPro"/>
</dbReference>
<evidence type="ECO:0000256" key="2">
    <source>
        <dbReference type="ARBA" id="ARBA00004141"/>
    </source>
</evidence>
<feature type="domain" description="SEA" evidence="23">
    <location>
        <begin position="1558"/>
        <end position="1676"/>
    </location>
</feature>
<evidence type="ECO:0000256" key="3">
    <source>
        <dbReference type="ARBA" id="ARBA00006942"/>
    </source>
</evidence>
<dbReference type="Pfam" id="PF15259">
    <property type="entry name" value="GTSE1_N"/>
    <property type="match status" value="1"/>
</dbReference>
<feature type="compositionally biased region" description="Polar residues" evidence="20">
    <location>
        <begin position="2812"/>
        <end position="2823"/>
    </location>
</feature>
<evidence type="ECO:0008006" key="30">
    <source>
        <dbReference type="Google" id="ProtNLM"/>
    </source>
</evidence>
<feature type="region of interest" description="Disordered" evidence="20">
    <location>
        <begin position="2603"/>
        <end position="2652"/>
    </location>
</feature>
<dbReference type="PRINTS" id="PR00249">
    <property type="entry name" value="GPCRSECRETIN"/>
</dbReference>
<dbReference type="Gene3D" id="1.20.58.1360">
    <property type="match status" value="1"/>
</dbReference>
<keyword evidence="6" id="KW-0479">Metal-binding</keyword>
<feature type="compositionally biased region" description="Polar residues" evidence="20">
    <location>
        <begin position="2690"/>
        <end position="2699"/>
    </location>
</feature>
<evidence type="ECO:0000259" key="25">
    <source>
        <dbReference type="PROSITE" id="PS50261"/>
    </source>
</evidence>
<feature type="transmembrane region" description="Helical" evidence="21">
    <location>
        <begin position="2203"/>
        <end position="2226"/>
    </location>
</feature>
<dbReference type="InterPro" id="IPR011011">
    <property type="entry name" value="Znf_FYVE_PHD"/>
</dbReference>
<feature type="domain" description="PHD-type" evidence="22">
    <location>
        <begin position="4"/>
        <end position="55"/>
    </location>
</feature>
<feature type="compositionally biased region" description="Basic and acidic residues" evidence="20">
    <location>
        <begin position="2491"/>
        <end position="2508"/>
    </location>
</feature>
<dbReference type="GO" id="GO:0005634">
    <property type="term" value="C:nucleus"/>
    <property type="evidence" value="ECO:0007669"/>
    <property type="project" value="UniProtKB-SubCell"/>
</dbReference>
<dbReference type="InterPro" id="IPR013783">
    <property type="entry name" value="Ig-like_fold"/>
</dbReference>
<evidence type="ECO:0000313" key="28">
    <source>
        <dbReference type="EMBL" id="CAH3112249.1"/>
    </source>
</evidence>
<dbReference type="InterPro" id="IPR011641">
    <property type="entry name" value="Tyr-kin_ephrin_A/B_rcpt-like"/>
</dbReference>
<feature type="region of interest" description="Disordered" evidence="20">
    <location>
        <begin position="2491"/>
        <end position="2534"/>
    </location>
</feature>
<dbReference type="InterPro" id="IPR058808">
    <property type="entry name" value="GAIN_ADGRA2/3"/>
</dbReference>
<dbReference type="Pfam" id="PF00628">
    <property type="entry name" value="PHD"/>
    <property type="match status" value="1"/>
</dbReference>
<keyword evidence="15 21" id="KW-0472">Membrane</keyword>
<protein>
    <recommendedName>
        <fullName evidence="30">[Histone H3]-dimethyl-L-lysine(36) demethylase</fullName>
    </recommendedName>
</protein>
<keyword evidence="17" id="KW-0804">Transcription</keyword>
<evidence type="ECO:0000256" key="14">
    <source>
        <dbReference type="ARBA" id="ARBA00023015"/>
    </source>
</evidence>
<dbReference type="PANTHER" id="PTHR23123">
    <property type="entry name" value="PHD/F-BOX CONTAINING PROTEIN"/>
    <property type="match status" value="1"/>
</dbReference>
<dbReference type="SMART" id="SM00409">
    <property type="entry name" value="IG"/>
    <property type="match status" value="1"/>
</dbReference>
<evidence type="ECO:0000259" key="24">
    <source>
        <dbReference type="PROSITE" id="PS50221"/>
    </source>
</evidence>
<dbReference type="SMART" id="SM00558">
    <property type="entry name" value="JmjC"/>
    <property type="match status" value="1"/>
</dbReference>
<keyword evidence="8" id="KW-0862">Zinc</keyword>
<keyword evidence="18" id="KW-0539">Nucleus</keyword>
<proteinExistence type="inferred from homology"/>
<dbReference type="Proteomes" id="UP001159428">
    <property type="component" value="Unassembled WGS sequence"/>
</dbReference>
<evidence type="ECO:0000256" key="15">
    <source>
        <dbReference type="ARBA" id="ARBA00023136"/>
    </source>
</evidence>
<dbReference type="InterPro" id="IPR036179">
    <property type="entry name" value="Ig-like_dom_sf"/>
</dbReference>
<dbReference type="CDD" id="cd15040">
    <property type="entry name" value="7tmB2_Adhesion"/>
    <property type="match status" value="1"/>
</dbReference>
<feature type="region of interest" description="Disordered" evidence="20">
    <location>
        <begin position="2688"/>
        <end position="2954"/>
    </location>
</feature>
<reference evidence="28 29" key="1">
    <citation type="submission" date="2022-05" db="EMBL/GenBank/DDBJ databases">
        <authorList>
            <consortium name="Genoscope - CEA"/>
            <person name="William W."/>
        </authorList>
    </citation>
    <scope>NUCLEOTIDE SEQUENCE [LARGE SCALE GENOMIC DNA]</scope>
</reference>
<keyword evidence="12" id="KW-0560">Oxidoreductase</keyword>
<feature type="transmembrane region" description="Helical" evidence="21">
    <location>
        <begin position="2247"/>
        <end position="2266"/>
    </location>
</feature>
<dbReference type="InterPro" id="IPR017981">
    <property type="entry name" value="GPCR_2-like_7TM"/>
</dbReference>
<feature type="region of interest" description="Disordered" evidence="20">
    <location>
        <begin position="448"/>
        <end position="474"/>
    </location>
</feature>